<sequence length="209" mass="23538">MQTAPFIVIEGLEGAGKTTALGHVIDWLTERDIEFIQTREPGGTPMAEQLRELVKAIRDNEKVTAEAELLIMYASRIQLIENVIKPAQAQGKWVVGDRHDLSSRAYQGGGRGISDTLIEPIRQAVLKGFEPDLTLYLDIRPEIGLARARKRGELDRIELEQMDFFNQTRDKYLSIAQTEDKIETVDAEQKPAQVGQQIKTILSNYFDKG</sequence>
<dbReference type="PANTHER" id="PTHR10344:SF4">
    <property type="entry name" value="UMP-CMP KINASE 2, MITOCHONDRIAL"/>
    <property type="match status" value="1"/>
</dbReference>
<dbReference type="Proteomes" id="UP001163726">
    <property type="component" value="Chromosome"/>
</dbReference>
<keyword evidence="14" id="KW-1185">Reference proteome</keyword>
<dbReference type="PANTHER" id="PTHR10344">
    <property type="entry name" value="THYMIDYLATE KINASE"/>
    <property type="match status" value="1"/>
</dbReference>
<reference evidence="13" key="1">
    <citation type="submission" date="2022-10" db="EMBL/GenBank/DDBJ databases">
        <title>Catenovulum adriacola sp. nov. isolated in the Harbour of Susak.</title>
        <authorList>
            <person name="Schoch T."/>
            <person name="Reich S.J."/>
            <person name="Stoeferle S."/>
            <person name="Flaiz M."/>
            <person name="Kazda M."/>
            <person name="Riedel C.U."/>
            <person name="Duerre P."/>
        </authorList>
    </citation>
    <scope>NUCLEOTIDE SEQUENCE</scope>
    <source>
        <strain evidence="13">TS8</strain>
    </source>
</reference>
<evidence type="ECO:0000313" key="13">
    <source>
        <dbReference type="EMBL" id="WAJ71021.1"/>
    </source>
</evidence>
<feature type="binding site" evidence="11">
    <location>
        <begin position="11"/>
        <end position="18"/>
    </location>
    <ligand>
        <name>ATP</name>
        <dbReference type="ChEBI" id="CHEBI:30616"/>
    </ligand>
</feature>
<evidence type="ECO:0000256" key="10">
    <source>
        <dbReference type="ARBA" id="ARBA00048743"/>
    </source>
</evidence>
<comment type="catalytic activity">
    <reaction evidence="10 11">
        <text>dTMP + ATP = dTDP + ADP</text>
        <dbReference type="Rhea" id="RHEA:13517"/>
        <dbReference type="ChEBI" id="CHEBI:30616"/>
        <dbReference type="ChEBI" id="CHEBI:58369"/>
        <dbReference type="ChEBI" id="CHEBI:63528"/>
        <dbReference type="ChEBI" id="CHEBI:456216"/>
        <dbReference type="EC" id="2.7.4.9"/>
    </reaction>
</comment>
<dbReference type="EC" id="2.7.4.9" evidence="2 11"/>
<dbReference type="NCBIfam" id="TIGR00041">
    <property type="entry name" value="DTMP_kinase"/>
    <property type="match status" value="1"/>
</dbReference>
<organism evidence="13 14">
    <name type="scientific">Catenovulum adriaticum</name>
    <dbReference type="NCBI Taxonomy" id="2984846"/>
    <lineage>
        <taxon>Bacteria</taxon>
        <taxon>Pseudomonadati</taxon>
        <taxon>Pseudomonadota</taxon>
        <taxon>Gammaproteobacteria</taxon>
        <taxon>Alteromonadales</taxon>
        <taxon>Alteromonadaceae</taxon>
        <taxon>Catenovulum</taxon>
    </lineage>
</organism>
<gene>
    <name evidence="11 13" type="primary">tmk</name>
    <name evidence="13" type="ORF">OLW01_04245</name>
</gene>
<proteinExistence type="inferred from homology"/>
<evidence type="ECO:0000256" key="2">
    <source>
        <dbReference type="ARBA" id="ARBA00012980"/>
    </source>
</evidence>
<evidence type="ECO:0000256" key="4">
    <source>
        <dbReference type="ARBA" id="ARBA00022679"/>
    </source>
</evidence>
<dbReference type="HAMAP" id="MF_00165">
    <property type="entry name" value="Thymidylate_kinase"/>
    <property type="match status" value="1"/>
</dbReference>
<evidence type="ECO:0000256" key="1">
    <source>
        <dbReference type="ARBA" id="ARBA00009776"/>
    </source>
</evidence>
<evidence type="ECO:0000313" key="14">
    <source>
        <dbReference type="Proteomes" id="UP001163726"/>
    </source>
</evidence>
<dbReference type="InterPro" id="IPR039430">
    <property type="entry name" value="Thymidylate_kin-like_dom"/>
</dbReference>
<feature type="domain" description="Thymidylate kinase-like" evidence="12">
    <location>
        <begin position="9"/>
        <end position="198"/>
    </location>
</feature>
<dbReference type="EMBL" id="CP109965">
    <property type="protein sequence ID" value="WAJ71021.1"/>
    <property type="molecule type" value="Genomic_DNA"/>
</dbReference>
<dbReference type="SUPFAM" id="SSF52540">
    <property type="entry name" value="P-loop containing nucleoside triphosphate hydrolases"/>
    <property type="match status" value="1"/>
</dbReference>
<evidence type="ECO:0000256" key="7">
    <source>
        <dbReference type="ARBA" id="ARBA00022777"/>
    </source>
</evidence>
<dbReference type="PROSITE" id="PS01331">
    <property type="entry name" value="THYMIDYLATE_KINASE"/>
    <property type="match status" value="1"/>
</dbReference>
<comment type="function">
    <text evidence="11">Phosphorylation of dTMP to form dTDP in both de novo and salvage pathways of dTTP synthesis.</text>
</comment>
<dbReference type="InterPro" id="IPR018094">
    <property type="entry name" value="Thymidylate_kinase"/>
</dbReference>
<evidence type="ECO:0000256" key="3">
    <source>
        <dbReference type="ARBA" id="ARBA00017144"/>
    </source>
</evidence>
<keyword evidence="5 11" id="KW-0545">Nucleotide biosynthesis</keyword>
<dbReference type="InterPro" id="IPR018095">
    <property type="entry name" value="Thymidylate_kin_CS"/>
</dbReference>
<dbReference type="CDD" id="cd01672">
    <property type="entry name" value="TMPK"/>
    <property type="match status" value="1"/>
</dbReference>
<evidence type="ECO:0000256" key="9">
    <source>
        <dbReference type="ARBA" id="ARBA00029962"/>
    </source>
</evidence>
<evidence type="ECO:0000256" key="5">
    <source>
        <dbReference type="ARBA" id="ARBA00022727"/>
    </source>
</evidence>
<accession>A0ABY7ARY6</accession>
<dbReference type="Pfam" id="PF02223">
    <property type="entry name" value="Thymidylate_kin"/>
    <property type="match status" value="1"/>
</dbReference>
<dbReference type="RefSeq" id="WP_268075485.1">
    <property type="nucleotide sequence ID" value="NZ_CP109965.1"/>
</dbReference>
<comment type="similarity">
    <text evidence="1 11">Belongs to the thymidylate kinase family.</text>
</comment>
<protein>
    <recommendedName>
        <fullName evidence="3 11">Thymidylate kinase</fullName>
        <ecNumber evidence="2 11">2.7.4.9</ecNumber>
    </recommendedName>
    <alternativeName>
        <fullName evidence="9 11">dTMP kinase</fullName>
    </alternativeName>
</protein>
<evidence type="ECO:0000256" key="11">
    <source>
        <dbReference type="HAMAP-Rule" id="MF_00165"/>
    </source>
</evidence>
<evidence type="ECO:0000259" key="12">
    <source>
        <dbReference type="Pfam" id="PF02223"/>
    </source>
</evidence>
<dbReference type="InterPro" id="IPR027417">
    <property type="entry name" value="P-loop_NTPase"/>
</dbReference>
<keyword evidence="6 11" id="KW-0547">Nucleotide-binding</keyword>
<keyword evidence="8 11" id="KW-0067">ATP-binding</keyword>
<dbReference type="GO" id="GO:0004798">
    <property type="term" value="F:dTMP kinase activity"/>
    <property type="evidence" value="ECO:0007669"/>
    <property type="project" value="UniProtKB-EC"/>
</dbReference>
<dbReference type="Gene3D" id="3.40.50.300">
    <property type="entry name" value="P-loop containing nucleotide triphosphate hydrolases"/>
    <property type="match status" value="1"/>
</dbReference>
<keyword evidence="4 11" id="KW-0808">Transferase</keyword>
<evidence type="ECO:0000256" key="8">
    <source>
        <dbReference type="ARBA" id="ARBA00022840"/>
    </source>
</evidence>
<evidence type="ECO:0000256" key="6">
    <source>
        <dbReference type="ARBA" id="ARBA00022741"/>
    </source>
</evidence>
<keyword evidence="7 11" id="KW-0418">Kinase</keyword>
<name>A0ABY7ARY6_9ALTE</name>